<dbReference type="STRING" id="1203190.GCA_000312345_00312"/>
<sequence>MRKTTLLSASLVSLAAISAPVAYADSAFNNDDNSVGCAARMRPA</sequence>
<evidence type="ECO:0000313" key="2">
    <source>
        <dbReference type="EMBL" id="SDR82907.1"/>
    </source>
</evidence>
<evidence type="ECO:0000313" key="3">
    <source>
        <dbReference type="Proteomes" id="UP000182237"/>
    </source>
</evidence>
<accession>A0A1H1M8G1</accession>
<dbReference type="Proteomes" id="UP000182237">
    <property type="component" value="Chromosome I"/>
</dbReference>
<keyword evidence="3" id="KW-1185">Reference proteome</keyword>
<name>A0A1H1M8G1_9CORY</name>
<protein>
    <submittedName>
        <fullName evidence="2">Uncharacterized protein</fullName>
    </submittedName>
</protein>
<keyword evidence="1" id="KW-0732">Signal</keyword>
<reference evidence="2 3" key="1">
    <citation type="submission" date="2016-10" db="EMBL/GenBank/DDBJ databases">
        <authorList>
            <person name="de Groot N.N."/>
        </authorList>
    </citation>
    <scope>NUCLEOTIDE SEQUENCE [LARGE SCALE GENOMIC DNA]</scope>
    <source>
        <strain evidence="2 3">DSM 45434</strain>
    </source>
</reference>
<proteinExistence type="predicted"/>
<gene>
    <name evidence="2" type="ORF">SAMN04488539_0461</name>
</gene>
<dbReference type="AlphaFoldDB" id="A0A1H1M8G1"/>
<dbReference type="EMBL" id="LT629765">
    <property type="protein sequence ID" value="SDR82907.1"/>
    <property type="molecule type" value="Genomic_DNA"/>
</dbReference>
<organism evidence="2 3">
    <name type="scientific">Corynebacterium timonense</name>
    <dbReference type="NCBI Taxonomy" id="441500"/>
    <lineage>
        <taxon>Bacteria</taxon>
        <taxon>Bacillati</taxon>
        <taxon>Actinomycetota</taxon>
        <taxon>Actinomycetes</taxon>
        <taxon>Mycobacteriales</taxon>
        <taxon>Corynebacteriaceae</taxon>
        <taxon>Corynebacterium</taxon>
    </lineage>
</organism>
<feature type="signal peptide" evidence="1">
    <location>
        <begin position="1"/>
        <end position="24"/>
    </location>
</feature>
<evidence type="ECO:0000256" key="1">
    <source>
        <dbReference type="SAM" id="SignalP"/>
    </source>
</evidence>
<feature type="chain" id="PRO_5009254136" evidence="1">
    <location>
        <begin position="25"/>
        <end position="44"/>
    </location>
</feature>